<evidence type="ECO:0000259" key="1">
    <source>
        <dbReference type="Pfam" id="PF09994"/>
    </source>
</evidence>
<proteinExistence type="predicted"/>
<comment type="caution">
    <text evidence="2">The sequence shown here is derived from an EMBL/GenBank/DDBJ whole genome shotgun (WGS) entry which is preliminary data.</text>
</comment>
<name>A0A437M5V6_9SPHN</name>
<gene>
    <name evidence="2" type="ORF">EOD43_03180</name>
</gene>
<organism evidence="2 3">
    <name type="scientific">Sphingomonas crocodyli</name>
    <dbReference type="NCBI Taxonomy" id="1979270"/>
    <lineage>
        <taxon>Bacteria</taxon>
        <taxon>Pseudomonadati</taxon>
        <taxon>Pseudomonadota</taxon>
        <taxon>Alphaproteobacteria</taxon>
        <taxon>Sphingomonadales</taxon>
        <taxon>Sphingomonadaceae</taxon>
        <taxon>Sphingomonas</taxon>
    </lineage>
</organism>
<dbReference type="Proteomes" id="UP000282971">
    <property type="component" value="Unassembled WGS sequence"/>
</dbReference>
<evidence type="ECO:0000313" key="3">
    <source>
        <dbReference type="Proteomes" id="UP000282971"/>
    </source>
</evidence>
<evidence type="ECO:0000313" key="2">
    <source>
        <dbReference type="EMBL" id="RVT92926.1"/>
    </source>
</evidence>
<dbReference type="SUPFAM" id="SSF53474">
    <property type="entry name" value="alpha/beta-Hydrolases"/>
    <property type="match status" value="1"/>
</dbReference>
<dbReference type="RefSeq" id="WP_127741029.1">
    <property type="nucleotide sequence ID" value="NZ_SACN01000001.1"/>
</dbReference>
<sequence length="498" mass="54653">MAGIGASRGFVTMTLVEAPMKAILTLCIAFLLSGCAVTQVGSLYGLRGQPPERPRNIFVTVDGTGNSQISRTNAARLFEFVDNYAGQQGDRTLATYYAEGVGSRGGALGLAMGYGMAADVKGAYAFLTEIYRPGDHIYLSGFSRGAYGVRILGGLIAIAGIPDLAARPVAQRTMIVDKIYDAYKTGRHKGETLHAQNERRLGAIRNILASYNIEMRGENLATEIETMALWDTVEALGTPDRTEDPTESPDHYLITTCNVRHVYHALSLDDDRAYSFTPIFANAPKMREDCHNAPPTDIQEIWFAGAHADVGGSYSPDDRVDGFLQGVSLNWMLDRLRPAKLFAADARVFEDRYGPIHDAKAYTIAYKALYRNFREPLRYHQIAHSAGRPKIHISAVERLRQLTKLDERFPQCSAQSLQASGPPLLCSAALQPYGFIPEMIAAGCLEKSPDGFDLRSGQTCVTIVCDDGSESDFRCDRRSADAVIDRRQRVAHVAARPM</sequence>
<dbReference type="InterPro" id="IPR029058">
    <property type="entry name" value="AB_hydrolase_fold"/>
</dbReference>
<dbReference type="PANTHER" id="PTHR33840">
    <property type="match status" value="1"/>
</dbReference>
<protein>
    <submittedName>
        <fullName evidence="2">DUF2235 domain-containing protein</fullName>
    </submittedName>
</protein>
<feature type="domain" description="T6SS Phospholipase effector Tle1-like catalytic" evidence="1">
    <location>
        <begin position="55"/>
        <end position="334"/>
    </location>
</feature>
<reference evidence="2 3" key="1">
    <citation type="submission" date="2019-01" db="EMBL/GenBank/DDBJ databases">
        <authorList>
            <person name="Chen W.-M."/>
        </authorList>
    </citation>
    <scope>NUCLEOTIDE SEQUENCE [LARGE SCALE GENOMIC DNA]</scope>
    <source>
        <strain evidence="2 3">CCP-7</strain>
    </source>
</reference>
<keyword evidence="3" id="KW-1185">Reference proteome</keyword>
<dbReference type="OrthoDB" id="4378831at2"/>
<accession>A0A437M5V6</accession>
<dbReference type="PANTHER" id="PTHR33840:SF1">
    <property type="entry name" value="TLE1 PHOSPHOLIPASE DOMAIN-CONTAINING PROTEIN"/>
    <property type="match status" value="1"/>
</dbReference>
<dbReference type="InterPro" id="IPR018712">
    <property type="entry name" value="Tle1-like_cat"/>
</dbReference>
<dbReference type="Pfam" id="PF09994">
    <property type="entry name" value="T6SS_Tle1-like_cat"/>
    <property type="match status" value="1"/>
</dbReference>
<dbReference type="EMBL" id="SACN01000001">
    <property type="protein sequence ID" value="RVT92926.1"/>
    <property type="molecule type" value="Genomic_DNA"/>
</dbReference>
<dbReference type="AlphaFoldDB" id="A0A437M5V6"/>